<dbReference type="CDD" id="cd21176">
    <property type="entry name" value="LPMO_auxiliary-like"/>
    <property type="match status" value="1"/>
</dbReference>
<organism evidence="12 13">
    <name type="scientific">Diaporthe australafricana</name>
    <dbReference type="NCBI Taxonomy" id="127596"/>
    <lineage>
        <taxon>Eukaryota</taxon>
        <taxon>Fungi</taxon>
        <taxon>Dikarya</taxon>
        <taxon>Ascomycota</taxon>
        <taxon>Pezizomycotina</taxon>
        <taxon>Sordariomycetes</taxon>
        <taxon>Sordariomycetidae</taxon>
        <taxon>Diaporthales</taxon>
        <taxon>Diaporthaceae</taxon>
        <taxon>Diaporthe</taxon>
    </lineage>
</organism>
<protein>
    <recommendedName>
        <fullName evidence="11">Copper acquisition factor BIM1-like domain-containing protein</fullName>
    </recommendedName>
</protein>
<gene>
    <name evidence="12" type="ORF">Daus18300_001420</name>
</gene>
<dbReference type="PANTHER" id="PTHR34992">
    <property type="entry name" value="HYPHAL ANASTAMOSIS-7 PROTEIN"/>
    <property type="match status" value="1"/>
</dbReference>
<feature type="transmembrane region" description="Helical" evidence="9">
    <location>
        <begin position="221"/>
        <end position="245"/>
    </location>
</feature>
<evidence type="ECO:0000313" key="12">
    <source>
        <dbReference type="EMBL" id="KAL1880057.1"/>
    </source>
</evidence>
<evidence type="ECO:0000256" key="10">
    <source>
        <dbReference type="SAM" id="SignalP"/>
    </source>
</evidence>
<dbReference type="Pfam" id="PF20238">
    <property type="entry name" value="BIM1-like_dom"/>
    <property type="match status" value="1"/>
</dbReference>
<feature type="domain" description="Copper acquisition factor BIM1-like" evidence="11">
    <location>
        <begin position="32"/>
        <end position="179"/>
    </location>
</feature>
<keyword evidence="13" id="KW-1185">Reference proteome</keyword>
<dbReference type="InterPro" id="IPR046530">
    <property type="entry name" value="BIM1-like_dom"/>
</dbReference>
<keyword evidence="7" id="KW-0449">Lipoprotein</keyword>
<evidence type="ECO:0000256" key="6">
    <source>
        <dbReference type="ARBA" id="ARBA00023180"/>
    </source>
</evidence>
<evidence type="ECO:0000256" key="8">
    <source>
        <dbReference type="SAM" id="MobiDB-lite"/>
    </source>
</evidence>
<dbReference type="InterPro" id="IPR046936">
    <property type="entry name" value="BIM1-like"/>
</dbReference>
<dbReference type="EMBL" id="JAWRVE010000008">
    <property type="protein sequence ID" value="KAL1880057.1"/>
    <property type="molecule type" value="Genomic_DNA"/>
</dbReference>
<reference evidence="12 13" key="1">
    <citation type="journal article" date="2024" name="IMA Fungus">
        <title>IMA Genome - F19 : A genome assembly and annotation guide to empower mycologists, including annotated draft genome sequences of Ceratocystis pirilliformis, Diaporthe australafricana, Fusarium ophioides, Paecilomyces lecythidis, and Sporothrix stenoceras.</title>
        <authorList>
            <person name="Aylward J."/>
            <person name="Wilson A.M."/>
            <person name="Visagie C.M."/>
            <person name="Spraker J."/>
            <person name="Barnes I."/>
            <person name="Buitendag C."/>
            <person name="Ceriani C."/>
            <person name="Del Mar Angel L."/>
            <person name="du Plessis D."/>
            <person name="Fuchs T."/>
            <person name="Gasser K."/>
            <person name="Kramer D."/>
            <person name="Li W."/>
            <person name="Munsamy K."/>
            <person name="Piso A."/>
            <person name="Price J.L."/>
            <person name="Sonnekus B."/>
            <person name="Thomas C."/>
            <person name="van der Nest A."/>
            <person name="van Dijk A."/>
            <person name="van Heerden A."/>
            <person name="van Vuuren N."/>
            <person name="Yilmaz N."/>
            <person name="Duong T.A."/>
            <person name="van der Merwe N.A."/>
            <person name="Wingfield M.J."/>
            <person name="Wingfield B.D."/>
        </authorList>
    </citation>
    <scope>NUCLEOTIDE SEQUENCE [LARGE SCALE GENOMIC DNA]</scope>
    <source>
        <strain evidence="12 13">CMW 18300</strain>
    </source>
</reference>
<keyword evidence="5 9" id="KW-0472">Membrane</keyword>
<evidence type="ECO:0000256" key="5">
    <source>
        <dbReference type="ARBA" id="ARBA00023136"/>
    </source>
</evidence>
<evidence type="ECO:0000256" key="3">
    <source>
        <dbReference type="ARBA" id="ARBA00022622"/>
    </source>
</evidence>
<proteinExistence type="predicted"/>
<evidence type="ECO:0000259" key="11">
    <source>
        <dbReference type="Pfam" id="PF20238"/>
    </source>
</evidence>
<comment type="caution">
    <text evidence="12">The sequence shown here is derived from an EMBL/GenBank/DDBJ whole genome shotgun (WGS) entry which is preliminary data.</text>
</comment>
<comment type="subcellular location">
    <subcellularLocation>
        <location evidence="1">Cell membrane</location>
        <topology evidence="1">Lipid-anchor</topology>
        <topology evidence="1">GPI-anchor</topology>
    </subcellularLocation>
</comment>
<keyword evidence="2" id="KW-1003">Cell membrane</keyword>
<keyword evidence="9" id="KW-1133">Transmembrane helix</keyword>
<feature type="region of interest" description="Disordered" evidence="8">
    <location>
        <begin position="257"/>
        <end position="279"/>
    </location>
</feature>
<name>A0ABR3XWQ1_9PEZI</name>
<keyword evidence="9" id="KW-0812">Transmembrane</keyword>
<keyword evidence="4 10" id="KW-0732">Signal</keyword>
<evidence type="ECO:0000313" key="13">
    <source>
        <dbReference type="Proteomes" id="UP001583177"/>
    </source>
</evidence>
<sequence length="279" mass="28600">MHFTTTLATLTSLATAARAAEVHGANAEGTVMGPVAFLWPDDRPWSASHDNSGPCGSVDGVTNRTQFPISQGQVALSIADEAYKVAFYIAFDDEPTTQSEFTEQIVQNITEVEPGHQCYKIASLPSTAAAGTNATIQLAYWADYEGENGGKNETFYACADITLVEAADFTAQVPCFNVTSADFDSGDATATETVATATVTPTSAAAASSDGSGSGGLSKGAVAGIAVGTIVGSLAVVGAFAFMLLRRRRSSAAAAAAAAVPAQPMKQREEDVASVSTGH</sequence>
<feature type="signal peptide" evidence="10">
    <location>
        <begin position="1"/>
        <end position="19"/>
    </location>
</feature>
<evidence type="ECO:0000256" key="4">
    <source>
        <dbReference type="ARBA" id="ARBA00022729"/>
    </source>
</evidence>
<evidence type="ECO:0000256" key="9">
    <source>
        <dbReference type="SAM" id="Phobius"/>
    </source>
</evidence>
<evidence type="ECO:0000256" key="2">
    <source>
        <dbReference type="ARBA" id="ARBA00022475"/>
    </source>
</evidence>
<dbReference type="Proteomes" id="UP001583177">
    <property type="component" value="Unassembled WGS sequence"/>
</dbReference>
<evidence type="ECO:0000256" key="7">
    <source>
        <dbReference type="ARBA" id="ARBA00023288"/>
    </source>
</evidence>
<keyword evidence="3" id="KW-0336">GPI-anchor</keyword>
<dbReference type="PANTHER" id="PTHR34992:SF5">
    <property type="entry name" value="ANCHORED PROTEIN, PUTATIVE (AFU_ORTHOLOGUE AFUA_6G02800)-RELATED"/>
    <property type="match status" value="1"/>
</dbReference>
<accession>A0ABR3XWQ1</accession>
<keyword evidence="6" id="KW-0325">Glycoprotein</keyword>
<feature type="chain" id="PRO_5047325869" description="Copper acquisition factor BIM1-like domain-containing protein" evidence="10">
    <location>
        <begin position="20"/>
        <end position="279"/>
    </location>
</feature>
<evidence type="ECO:0000256" key="1">
    <source>
        <dbReference type="ARBA" id="ARBA00004609"/>
    </source>
</evidence>